<organism evidence="2 3">
    <name type="scientific">Streptomyces endocoffeicus</name>
    <dbReference type="NCBI Taxonomy" id="2898945"/>
    <lineage>
        <taxon>Bacteria</taxon>
        <taxon>Bacillati</taxon>
        <taxon>Actinomycetota</taxon>
        <taxon>Actinomycetes</taxon>
        <taxon>Kitasatosporales</taxon>
        <taxon>Streptomycetaceae</taxon>
        <taxon>Streptomyces</taxon>
    </lineage>
</organism>
<dbReference type="InterPro" id="IPR049244">
    <property type="entry name" value="DUF6879"/>
</dbReference>
<reference evidence="2 3" key="1">
    <citation type="submission" date="2021-01" db="EMBL/GenBank/DDBJ databases">
        <title>WGS of actinomycetes isolated from Thailand.</title>
        <authorList>
            <person name="Thawai C."/>
        </authorList>
    </citation>
    <scope>NUCLEOTIDE SEQUENCE [LARGE SCALE GENOMIC DNA]</scope>
    <source>
        <strain evidence="2 3">CA3R110</strain>
    </source>
</reference>
<feature type="domain" description="DUF6879" evidence="1">
    <location>
        <begin position="25"/>
        <end position="194"/>
    </location>
</feature>
<dbReference type="Pfam" id="PF21806">
    <property type="entry name" value="DUF6879"/>
    <property type="match status" value="1"/>
</dbReference>
<dbReference type="Proteomes" id="UP000621510">
    <property type="component" value="Unassembled WGS sequence"/>
</dbReference>
<keyword evidence="3" id="KW-1185">Reference proteome</keyword>
<gene>
    <name evidence="2" type="ORF">JK364_13945</name>
</gene>
<sequence>MLDIPVPPLNPAEGDWLELDDYSDDFDLHYEQTRNRGSWKLERKQYFKESNSPSWNAFRRGDLAEAQRLLKDRAPALREEAEEAASRGSVFHRVRIVEQPLTLYVQWELRSLRVRSENGEPVRVVPAAAVSRLESEGPLPELVVLGGRVLYQVMYTEESAPKGAVRFTDPATVQQWEGFIADLFAAGEDITSYVERDVVGNRG</sequence>
<accession>A0ABS1PNZ3</accession>
<dbReference type="RefSeq" id="WP_201851179.1">
    <property type="nucleotide sequence ID" value="NZ_JAERRG010000004.1"/>
</dbReference>
<evidence type="ECO:0000259" key="1">
    <source>
        <dbReference type="Pfam" id="PF21806"/>
    </source>
</evidence>
<protein>
    <recommendedName>
        <fullName evidence="1">DUF6879 domain-containing protein</fullName>
    </recommendedName>
</protein>
<evidence type="ECO:0000313" key="3">
    <source>
        <dbReference type="Proteomes" id="UP000621510"/>
    </source>
</evidence>
<evidence type="ECO:0000313" key="2">
    <source>
        <dbReference type="EMBL" id="MBL1113486.1"/>
    </source>
</evidence>
<name>A0ABS1PNZ3_9ACTN</name>
<comment type="caution">
    <text evidence="2">The sequence shown here is derived from an EMBL/GenBank/DDBJ whole genome shotgun (WGS) entry which is preliminary data.</text>
</comment>
<dbReference type="EMBL" id="JAERRG010000004">
    <property type="protein sequence ID" value="MBL1113486.1"/>
    <property type="molecule type" value="Genomic_DNA"/>
</dbReference>
<proteinExistence type="predicted"/>